<reference evidence="2" key="1">
    <citation type="journal article" date="2019" name="Int. J. Syst. Evol. Microbiol.">
        <title>The Global Catalogue of Microorganisms (GCM) 10K type strain sequencing project: providing services to taxonomists for standard genome sequencing and annotation.</title>
        <authorList>
            <consortium name="The Broad Institute Genomics Platform"/>
            <consortium name="The Broad Institute Genome Sequencing Center for Infectious Disease"/>
            <person name="Wu L."/>
            <person name="Ma J."/>
        </authorList>
    </citation>
    <scope>NUCLEOTIDE SEQUENCE [LARGE SCALE GENOMIC DNA]</scope>
    <source>
        <strain evidence="2">JCM 6833</strain>
    </source>
</reference>
<proteinExistence type="predicted"/>
<protein>
    <submittedName>
        <fullName evidence="1">Uncharacterized protein</fullName>
    </submittedName>
</protein>
<evidence type="ECO:0000313" key="1">
    <source>
        <dbReference type="EMBL" id="GAA2631297.1"/>
    </source>
</evidence>
<name>A0ABP6D0U2_9ACTN</name>
<dbReference type="EMBL" id="BAAATD010000016">
    <property type="protein sequence ID" value="GAA2631297.1"/>
    <property type="molecule type" value="Genomic_DNA"/>
</dbReference>
<comment type="caution">
    <text evidence="1">The sequence shown here is derived from an EMBL/GenBank/DDBJ whole genome shotgun (WGS) entry which is preliminary data.</text>
</comment>
<accession>A0ABP6D0U2</accession>
<dbReference type="InterPro" id="IPR013324">
    <property type="entry name" value="RNA_pol_sigma_r3/r4-like"/>
</dbReference>
<gene>
    <name evidence="1" type="ORF">GCM10010411_81700</name>
</gene>
<organism evidence="1 2">
    <name type="scientific">Actinomadura fulvescens</name>
    <dbReference type="NCBI Taxonomy" id="46160"/>
    <lineage>
        <taxon>Bacteria</taxon>
        <taxon>Bacillati</taxon>
        <taxon>Actinomycetota</taxon>
        <taxon>Actinomycetes</taxon>
        <taxon>Streptosporangiales</taxon>
        <taxon>Thermomonosporaceae</taxon>
        <taxon>Actinomadura</taxon>
    </lineage>
</organism>
<evidence type="ECO:0000313" key="2">
    <source>
        <dbReference type="Proteomes" id="UP001501509"/>
    </source>
</evidence>
<dbReference type="Proteomes" id="UP001501509">
    <property type="component" value="Unassembled WGS sequence"/>
</dbReference>
<dbReference type="SUPFAM" id="SSF88659">
    <property type="entry name" value="Sigma3 and sigma4 domains of RNA polymerase sigma factors"/>
    <property type="match status" value="1"/>
</dbReference>
<sequence length="103" mass="11895">MSRRRFFNDPTSRLAIREDDRLQEVLAELSPRERGVIELPYGLRSDVSPRTLDEIVREYGVAHRQWGAWPLVEAASGVRILCSWPLVWAVLRQVLGRVEAVVR</sequence>
<keyword evidence="2" id="KW-1185">Reference proteome</keyword>
<dbReference type="InterPro" id="IPR036388">
    <property type="entry name" value="WH-like_DNA-bd_sf"/>
</dbReference>
<dbReference type="Gene3D" id="1.10.10.10">
    <property type="entry name" value="Winged helix-like DNA-binding domain superfamily/Winged helix DNA-binding domain"/>
    <property type="match status" value="1"/>
</dbReference>